<dbReference type="InterPro" id="IPR004245">
    <property type="entry name" value="DUF229"/>
</dbReference>
<dbReference type="EMBL" id="KN729305">
    <property type="protein sequence ID" value="KIH62441.1"/>
    <property type="molecule type" value="Genomic_DNA"/>
</dbReference>
<accession>A0A0C2GZA4</accession>
<reference evidence="1 2" key="1">
    <citation type="submission" date="2013-12" db="EMBL/GenBank/DDBJ databases">
        <title>Draft genome of the parsitic nematode Ancylostoma duodenale.</title>
        <authorList>
            <person name="Mitreva M."/>
        </authorList>
    </citation>
    <scope>NUCLEOTIDE SEQUENCE [LARGE SCALE GENOMIC DNA]</scope>
    <source>
        <strain evidence="1 2">Zhejiang</strain>
    </source>
</reference>
<sequence length="275" mass="31983">MLKANGLFEDTVFALMSGRGNPLRVKDQLFTARVEERSPLFSIKLPEKFLRKHFMESSNIGVNVNRLTNTREVGLTLMDVASASPSSDPQEFQDIGNSSSLLRVVNERYRSCDDAAIPPHLCLCMDEKALLSEEYPSSSFEFKQLFEYVKTEALKNDCLEEVDLAKEHRQLTVLSLNPMVQHGIRKERDWTRLRKFHYDMGMNYVEITVEVKAVKRNTDSERIKLHARMRFRYTPMQGFEPVGTPIITWVSKRCLARRVEQFCEMCYHNRLMSEE</sequence>
<evidence type="ECO:0000313" key="1">
    <source>
        <dbReference type="EMBL" id="KIH62441.1"/>
    </source>
</evidence>
<evidence type="ECO:0000313" key="2">
    <source>
        <dbReference type="Proteomes" id="UP000054047"/>
    </source>
</evidence>
<dbReference type="PANTHER" id="PTHR10974">
    <property type="entry name" value="FI08016P-RELATED"/>
    <property type="match status" value="1"/>
</dbReference>
<dbReference type="PANTHER" id="PTHR10974:SF1">
    <property type="entry name" value="FI08016P-RELATED"/>
    <property type="match status" value="1"/>
</dbReference>
<proteinExistence type="predicted"/>
<gene>
    <name evidence="1" type="ORF">ANCDUO_07276</name>
</gene>
<keyword evidence="2" id="KW-1185">Reference proteome</keyword>
<dbReference type="OrthoDB" id="413313at2759"/>
<name>A0A0C2GZA4_9BILA</name>
<protein>
    <submittedName>
        <fullName evidence="1">Uncharacterized protein</fullName>
    </submittedName>
</protein>
<dbReference type="Proteomes" id="UP000054047">
    <property type="component" value="Unassembled WGS sequence"/>
</dbReference>
<organism evidence="1 2">
    <name type="scientific">Ancylostoma duodenale</name>
    <dbReference type="NCBI Taxonomy" id="51022"/>
    <lineage>
        <taxon>Eukaryota</taxon>
        <taxon>Metazoa</taxon>
        <taxon>Ecdysozoa</taxon>
        <taxon>Nematoda</taxon>
        <taxon>Chromadorea</taxon>
        <taxon>Rhabditida</taxon>
        <taxon>Rhabditina</taxon>
        <taxon>Rhabditomorpha</taxon>
        <taxon>Strongyloidea</taxon>
        <taxon>Ancylostomatidae</taxon>
        <taxon>Ancylostomatinae</taxon>
        <taxon>Ancylostoma</taxon>
    </lineage>
</organism>
<dbReference type="AlphaFoldDB" id="A0A0C2GZA4"/>
<dbReference type="Pfam" id="PF02995">
    <property type="entry name" value="DUF229"/>
    <property type="match status" value="1"/>
</dbReference>
<dbReference type="GO" id="GO:0005615">
    <property type="term" value="C:extracellular space"/>
    <property type="evidence" value="ECO:0007669"/>
    <property type="project" value="TreeGrafter"/>
</dbReference>